<evidence type="ECO:0000256" key="2">
    <source>
        <dbReference type="ARBA" id="ARBA00008571"/>
    </source>
</evidence>
<dbReference type="Gene3D" id="1.10.150.250">
    <property type="entry name" value="Flavinator of succinate dehydrogenase"/>
    <property type="match status" value="1"/>
</dbReference>
<evidence type="ECO:0000256" key="5">
    <source>
        <dbReference type="ARBA" id="ARBA00023186"/>
    </source>
</evidence>
<gene>
    <name evidence="6" type="ORF">BECKH772A_GA0070896_1001428</name>
    <name evidence="7" type="ORF">BECKH772B_GA0070898_1001428</name>
    <name evidence="8" type="ORF">BECKH772C_GA0070978_1001328</name>
</gene>
<comment type="subcellular location">
    <subcellularLocation>
        <location evidence="1">Cytoplasm</location>
    </subcellularLocation>
</comment>
<dbReference type="SUPFAM" id="SSF109910">
    <property type="entry name" value="YgfY-like"/>
    <property type="match status" value="1"/>
</dbReference>
<evidence type="ECO:0000256" key="4">
    <source>
        <dbReference type="ARBA" id="ARBA00022490"/>
    </source>
</evidence>
<dbReference type="GO" id="GO:0006105">
    <property type="term" value="P:succinate metabolic process"/>
    <property type="evidence" value="ECO:0007669"/>
    <property type="project" value="TreeGrafter"/>
</dbReference>
<dbReference type="PANTHER" id="PTHR39585">
    <property type="entry name" value="FAD ASSEMBLY FACTOR SDHE"/>
    <property type="match status" value="1"/>
</dbReference>
<evidence type="ECO:0000313" key="7">
    <source>
        <dbReference type="EMBL" id="VFJ91148.1"/>
    </source>
</evidence>
<dbReference type="InterPro" id="IPR036714">
    <property type="entry name" value="SDH_sf"/>
</dbReference>
<accession>A0A450UB56</accession>
<evidence type="ECO:0000256" key="3">
    <source>
        <dbReference type="ARBA" id="ARBA00019418"/>
    </source>
</evidence>
<dbReference type="AlphaFoldDB" id="A0A450UB56"/>
<dbReference type="EMBL" id="CAADFJ010000013">
    <property type="protein sequence ID" value="VFJ97470.1"/>
    <property type="molecule type" value="Genomic_DNA"/>
</dbReference>
<organism evidence="6">
    <name type="scientific">Candidatus Kentrum eta</name>
    <dbReference type="NCBI Taxonomy" id="2126337"/>
    <lineage>
        <taxon>Bacteria</taxon>
        <taxon>Pseudomonadati</taxon>
        <taxon>Pseudomonadota</taxon>
        <taxon>Gammaproteobacteria</taxon>
        <taxon>Candidatus Kentrum</taxon>
    </lineage>
</organism>
<dbReference type="EMBL" id="CAADFI010000014">
    <property type="protein sequence ID" value="VFJ91148.1"/>
    <property type="molecule type" value="Genomic_DNA"/>
</dbReference>
<keyword evidence="4" id="KW-0963">Cytoplasm</keyword>
<protein>
    <recommendedName>
        <fullName evidence="3">FAD assembly factor SdhE</fullName>
    </recommendedName>
</protein>
<comment type="similarity">
    <text evidence="2">Belongs to the SdhE FAD assembly factor family.</text>
</comment>
<dbReference type="PANTHER" id="PTHR39585:SF1">
    <property type="entry name" value="FAD ASSEMBLY FACTOR SDHE"/>
    <property type="match status" value="1"/>
</dbReference>
<evidence type="ECO:0000313" key="8">
    <source>
        <dbReference type="EMBL" id="VFJ97470.1"/>
    </source>
</evidence>
<evidence type="ECO:0000313" key="6">
    <source>
        <dbReference type="EMBL" id="VFJ89359.1"/>
    </source>
</evidence>
<dbReference type="GO" id="GO:0005737">
    <property type="term" value="C:cytoplasm"/>
    <property type="evidence" value="ECO:0007669"/>
    <property type="project" value="UniProtKB-SubCell"/>
</dbReference>
<sequence>MRELDLLLERFLESCYDTLTDADKEGFSQFLEEPNERLMAWLLEGTDPADAKYKALVGRIRAYR</sequence>
<dbReference type="InterPro" id="IPR005631">
    <property type="entry name" value="SDH"/>
</dbReference>
<reference evidence="6" key="1">
    <citation type="submission" date="2019-02" db="EMBL/GenBank/DDBJ databases">
        <authorList>
            <person name="Gruber-Vodicka R. H."/>
            <person name="Seah K. B. B."/>
        </authorList>
    </citation>
    <scope>NUCLEOTIDE SEQUENCE</scope>
    <source>
        <strain evidence="8">BECK_SA2B12</strain>
        <strain evidence="6">BECK_SA2B15</strain>
        <strain evidence="7">BECK_SA2B20</strain>
    </source>
</reference>
<dbReference type="EMBL" id="CAADFG010000014">
    <property type="protein sequence ID" value="VFJ89359.1"/>
    <property type="molecule type" value="Genomic_DNA"/>
</dbReference>
<dbReference type="InterPro" id="IPR050531">
    <property type="entry name" value="SdhE_FAD_assembly_factor"/>
</dbReference>
<proteinExistence type="inferred from homology"/>
<name>A0A450UB56_9GAMM</name>
<keyword evidence="5" id="KW-0143">Chaperone</keyword>
<dbReference type="Pfam" id="PF03937">
    <property type="entry name" value="Sdh5"/>
    <property type="match status" value="1"/>
</dbReference>
<evidence type="ECO:0000256" key="1">
    <source>
        <dbReference type="ARBA" id="ARBA00004496"/>
    </source>
</evidence>